<dbReference type="GO" id="GO:0005524">
    <property type="term" value="F:ATP binding"/>
    <property type="evidence" value="ECO:0007669"/>
    <property type="project" value="UniProtKB-UniRule"/>
</dbReference>
<dbReference type="Proteomes" id="UP000261620">
    <property type="component" value="Unplaced"/>
</dbReference>
<dbReference type="Gene3D" id="1.10.510.10">
    <property type="entry name" value="Transferase(Phosphotransferase) domain 1"/>
    <property type="match status" value="1"/>
</dbReference>
<evidence type="ECO:0000256" key="6">
    <source>
        <dbReference type="ARBA" id="ARBA00023328"/>
    </source>
</evidence>
<comment type="similarity">
    <text evidence="8">Belongs to the protein kinase superfamily.</text>
</comment>
<dbReference type="InterPro" id="IPR000719">
    <property type="entry name" value="Prot_kinase_dom"/>
</dbReference>
<evidence type="ECO:0000313" key="10">
    <source>
        <dbReference type="Ensembl" id="ENSMMOP00000023231.1"/>
    </source>
</evidence>
<keyword evidence="11" id="KW-1185">Reference proteome</keyword>
<name>A0A3Q3XIR0_MOLML</name>
<comment type="subcellular location">
    <subcellularLocation>
        <location evidence="1">Chromosome</location>
        <location evidence="1">Centromere</location>
        <location evidence="1">Kinetochore</location>
    </subcellularLocation>
</comment>
<dbReference type="GO" id="GO:0005634">
    <property type="term" value="C:nucleus"/>
    <property type="evidence" value="ECO:0007669"/>
    <property type="project" value="TreeGrafter"/>
</dbReference>
<dbReference type="Ensembl" id="ENSMMOT00000023616.1">
    <property type="protein sequence ID" value="ENSMMOP00000023231.1"/>
    <property type="gene ID" value="ENSMMOG00000017679.1"/>
</dbReference>
<dbReference type="GO" id="GO:0000776">
    <property type="term" value="C:kinetochore"/>
    <property type="evidence" value="ECO:0007669"/>
    <property type="project" value="UniProtKB-KW"/>
</dbReference>
<keyword evidence="4" id="KW-0995">Kinetochore</keyword>
<dbReference type="AlphaFoldDB" id="A0A3Q3XIR0"/>
<dbReference type="PANTHER" id="PTHR14030:SF26">
    <property type="entry name" value="MITOTIC CHECKPOINT SERINE_THREONINE-PROTEIN KINASE BUB1"/>
    <property type="match status" value="1"/>
</dbReference>
<evidence type="ECO:0000256" key="8">
    <source>
        <dbReference type="RuleBase" id="RU000304"/>
    </source>
</evidence>
<dbReference type="PANTHER" id="PTHR14030">
    <property type="entry name" value="MITOTIC CHECKPOINT SERINE/THREONINE-PROTEIN KINASE BUB1"/>
    <property type="match status" value="1"/>
</dbReference>
<dbReference type="InterPro" id="IPR008271">
    <property type="entry name" value="Ser/Thr_kinase_AS"/>
</dbReference>
<dbReference type="Gene3D" id="6.10.130.20">
    <property type="match status" value="1"/>
</dbReference>
<dbReference type="PROSITE" id="PS00107">
    <property type="entry name" value="PROTEIN_KINASE_ATP"/>
    <property type="match status" value="1"/>
</dbReference>
<evidence type="ECO:0000259" key="9">
    <source>
        <dbReference type="PROSITE" id="PS50011"/>
    </source>
</evidence>
<dbReference type="GO" id="GO:0004674">
    <property type="term" value="F:protein serine/threonine kinase activity"/>
    <property type="evidence" value="ECO:0007669"/>
    <property type="project" value="UniProtKB-KW"/>
</dbReference>
<keyword evidence="8" id="KW-0808">Transferase</keyword>
<keyword evidence="6" id="KW-0137">Centromere</keyword>
<evidence type="ECO:0000256" key="3">
    <source>
        <dbReference type="ARBA" id="ARBA00022741"/>
    </source>
</evidence>
<evidence type="ECO:0000256" key="4">
    <source>
        <dbReference type="ARBA" id="ARBA00022838"/>
    </source>
</evidence>
<dbReference type="InterPro" id="IPR011009">
    <property type="entry name" value="Kinase-like_dom_sf"/>
</dbReference>
<dbReference type="InterPro" id="IPR017441">
    <property type="entry name" value="Protein_kinase_ATP_BS"/>
</dbReference>
<dbReference type="Pfam" id="PF00069">
    <property type="entry name" value="Pkinase"/>
    <property type="match status" value="1"/>
</dbReference>
<feature type="domain" description="Protein kinase" evidence="9">
    <location>
        <begin position="64"/>
        <end position="200"/>
    </location>
</feature>
<dbReference type="PROSITE" id="PS00108">
    <property type="entry name" value="PROTEIN_KINASE_ST"/>
    <property type="match status" value="1"/>
</dbReference>
<dbReference type="OMA" id="ERYQSHA"/>
<evidence type="ECO:0000256" key="5">
    <source>
        <dbReference type="ARBA" id="ARBA00022840"/>
    </source>
</evidence>
<proteinExistence type="inferred from homology"/>
<dbReference type="GO" id="GO:0007094">
    <property type="term" value="P:mitotic spindle assembly checkpoint signaling"/>
    <property type="evidence" value="ECO:0007669"/>
    <property type="project" value="InterPro"/>
</dbReference>
<reference evidence="10" key="2">
    <citation type="submission" date="2025-09" db="UniProtKB">
        <authorList>
            <consortium name="Ensembl"/>
        </authorList>
    </citation>
    <scope>IDENTIFICATION</scope>
</reference>
<keyword evidence="8" id="KW-0418">Kinase</keyword>
<feature type="binding site" evidence="7">
    <location>
        <position position="93"/>
    </location>
    <ligand>
        <name>ATP</name>
        <dbReference type="ChEBI" id="CHEBI:30616"/>
    </ligand>
</feature>
<evidence type="ECO:0000256" key="2">
    <source>
        <dbReference type="ARBA" id="ARBA00022454"/>
    </source>
</evidence>
<protein>
    <recommendedName>
        <fullName evidence="9">Protein kinase domain-containing protein</fullName>
    </recommendedName>
</protein>
<sequence>MNVASPARTAAVQLISDPWDDTLISGLLSTLSPPLTSHPCCVTWPCNIPAINPRTTISMGKASLRVDCVLGEGAFATVYQATDPVTSERIVLKVQKPANPWEFYINTQLDARLRPAVRHLYSSVRSAHLFNDGSVLLAELHNHGTLLNAVNSYKTLSDKLMPKPLVLYFTVCILNMVEQLHAVGIVHADIKPDNFLLGER</sequence>
<reference evidence="10" key="1">
    <citation type="submission" date="2025-08" db="UniProtKB">
        <authorList>
            <consortium name="Ensembl"/>
        </authorList>
    </citation>
    <scope>IDENTIFICATION</scope>
</reference>
<organism evidence="10 11">
    <name type="scientific">Mola mola</name>
    <name type="common">Ocean sunfish</name>
    <name type="synonym">Tetraodon mola</name>
    <dbReference type="NCBI Taxonomy" id="94237"/>
    <lineage>
        <taxon>Eukaryota</taxon>
        <taxon>Metazoa</taxon>
        <taxon>Chordata</taxon>
        <taxon>Craniata</taxon>
        <taxon>Vertebrata</taxon>
        <taxon>Euteleostomi</taxon>
        <taxon>Actinopterygii</taxon>
        <taxon>Neopterygii</taxon>
        <taxon>Teleostei</taxon>
        <taxon>Neoteleostei</taxon>
        <taxon>Acanthomorphata</taxon>
        <taxon>Eupercaria</taxon>
        <taxon>Tetraodontiformes</taxon>
        <taxon>Molidae</taxon>
        <taxon>Mola</taxon>
    </lineage>
</organism>
<dbReference type="InterPro" id="IPR015661">
    <property type="entry name" value="Bub1/Mad3"/>
</dbReference>
<keyword evidence="3 7" id="KW-0547">Nucleotide-binding</keyword>
<dbReference type="GO" id="GO:0051754">
    <property type="term" value="P:meiotic sister chromatid cohesion, centromeric"/>
    <property type="evidence" value="ECO:0007669"/>
    <property type="project" value="TreeGrafter"/>
</dbReference>
<keyword evidence="5 7" id="KW-0067">ATP-binding</keyword>
<keyword evidence="8" id="KW-0723">Serine/threonine-protein kinase</keyword>
<dbReference type="STRING" id="94237.ENSMMOP00000023231"/>
<keyword evidence="2" id="KW-0158">Chromosome</keyword>
<evidence type="ECO:0000313" key="11">
    <source>
        <dbReference type="Proteomes" id="UP000261620"/>
    </source>
</evidence>
<dbReference type="PROSITE" id="PS50011">
    <property type="entry name" value="PROTEIN_KINASE_DOM"/>
    <property type="match status" value="1"/>
</dbReference>
<accession>A0A3Q3XIR0</accession>
<evidence type="ECO:0000256" key="1">
    <source>
        <dbReference type="ARBA" id="ARBA00004629"/>
    </source>
</evidence>
<dbReference type="SUPFAM" id="SSF56112">
    <property type="entry name" value="Protein kinase-like (PK-like)"/>
    <property type="match status" value="1"/>
</dbReference>
<evidence type="ECO:0000256" key="7">
    <source>
        <dbReference type="PROSITE-ProRule" id="PRU10141"/>
    </source>
</evidence>